<dbReference type="InterPro" id="IPR027417">
    <property type="entry name" value="P-loop_NTPase"/>
</dbReference>
<dbReference type="PANTHER" id="PTHR36681:SF3">
    <property type="entry name" value="NUCLEAR GTPASE, GERMINAL CENTER-ASSOCIATED, TANDEM DUPLICATE 3"/>
    <property type="match status" value="1"/>
</dbReference>
<dbReference type="Proteomes" id="UP000809789">
    <property type="component" value="Unassembled WGS sequence"/>
</dbReference>
<dbReference type="Gene3D" id="3.40.50.300">
    <property type="entry name" value="P-loop containing nucleotide triphosphate hydrolases"/>
    <property type="match status" value="1"/>
</dbReference>
<dbReference type="AlphaFoldDB" id="A0A8K0PML5"/>
<gene>
    <name evidence="3" type="ORF">KVT40_000324</name>
</gene>
<keyword evidence="4" id="KW-1185">Reference proteome</keyword>
<evidence type="ECO:0000313" key="4">
    <source>
        <dbReference type="Proteomes" id="UP000809789"/>
    </source>
</evidence>
<sequence length="425" mass="47064">MSISHPKRRLESPEDIARTAGIEAYSNVKDQEHDIHALLTATASQADTLLKDHSEFDSGEKALLEHANVSVVPKVAGRLKVAIIGASGMGKSALFNAVPHQPSISRSDSSMAGCTSAPCEITGAAPDQKSDYEVYLHFHSDPDRRSTFSKLFDDYQLLHFNNDDTRVCDSVEADRLASAATTLLQLLQSIFADDPNLSDQAGISETLLAHHDAGTMDALQETVYSRCKELVEAFPGGDGLVKEQHFETTEDVSAFIEPLGSTNDVEGQPSLWPLVKKISVFIKDCPLLQDMVLGDAPGVSDVNQLRERNAYDYIDGCDYLILVTSVQMRCATDIQLEKILSRYKEAFAGKLAIVMTRSDEYDHNDYVRNIQPEAKKKGFHAEVEEYARLHKETQQNGKAPKNHKDNAAMQQWAIAQQVKQEKDNR</sequence>
<organism evidence="3 4">
    <name type="scientific">Elsinoe batatas</name>
    <dbReference type="NCBI Taxonomy" id="2601811"/>
    <lineage>
        <taxon>Eukaryota</taxon>
        <taxon>Fungi</taxon>
        <taxon>Dikarya</taxon>
        <taxon>Ascomycota</taxon>
        <taxon>Pezizomycotina</taxon>
        <taxon>Dothideomycetes</taxon>
        <taxon>Dothideomycetidae</taxon>
        <taxon>Myriangiales</taxon>
        <taxon>Elsinoaceae</taxon>
        <taxon>Elsinoe</taxon>
    </lineage>
</organism>
<feature type="domain" description="Dynamin N-terminal" evidence="2">
    <location>
        <begin position="81"/>
        <end position="336"/>
    </location>
</feature>
<proteinExistence type="predicted"/>
<dbReference type="InterPro" id="IPR045063">
    <property type="entry name" value="Dynamin_N"/>
</dbReference>
<dbReference type="OrthoDB" id="3598281at2759"/>
<evidence type="ECO:0000313" key="3">
    <source>
        <dbReference type="EMBL" id="KAG8631184.1"/>
    </source>
</evidence>
<dbReference type="EMBL" id="JAESVG020000001">
    <property type="protein sequence ID" value="KAG8631184.1"/>
    <property type="molecule type" value="Genomic_DNA"/>
</dbReference>
<reference evidence="3" key="1">
    <citation type="submission" date="2021-07" db="EMBL/GenBank/DDBJ databases">
        <title>Elsinoe batatas strain:CRI-CJ2 Genome sequencing and assembly.</title>
        <authorList>
            <person name="Huang L."/>
        </authorList>
    </citation>
    <scope>NUCLEOTIDE SEQUENCE</scope>
    <source>
        <strain evidence="3">CRI-CJ2</strain>
    </source>
</reference>
<comment type="caution">
    <text evidence="3">The sequence shown here is derived from an EMBL/GenBank/DDBJ whole genome shotgun (WGS) entry which is preliminary data.</text>
</comment>
<accession>A0A8K0PML5</accession>
<dbReference type="SUPFAM" id="SSF52540">
    <property type="entry name" value="P-loop containing nucleoside triphosphate hydrolases"/>
    <property type="match status" value="1"/>
</dbReference>
<evidence type="ECO:0000256" key="1">
    <source>
        <dbReference type="SAM" id="MobiDB-lite"/>
    </source>
</evidence>
<evidence type="ECO:0000259" key="2">
    <source>
        <dbReference type="Pfam" id="PF00350"/>
    </source>
</evidence>
<dbReference type="PANTHER" id="PTHR36681">
    <property type="entry name" value="NUCLEAR GTPASE, GERMINAL CENTER-ASSOCIATED, TANDEM DUPLICATE 3"/>
    <property type="match status" value="1"/>
</dbReference>
<name>A0A8K0PML5_9PEZI</name>
<dbReference type="Pfam" id="PF00350">
    <property type="entry name" value="Dynamin_N"/>
    <property type="match status" value="1"/>
</dbReference>
<protein>
    <recommendedName>
        <fullName evidence="2">Dynamin N-terminal domain-containing protein</fullName>
    </recommendedName>
</protein>
<feature type="region of interest" description="Disordered" evidence="1">
    <location>
        <begin position="391"/>
        <end position="425"/>
    </location>
</feature>